<evidence type="ECO:0000313" key="1">
    <source>
        <dbReference type="EMBL" id="GAE19233.1"/>
    </source>
</evidence>
<sequence>MKLKGKFELEGPQYRAGLHLQEGTGNIHLSGALNSSSEMYSARLKVDNFQLHHFLPKDSIYELSLSSDISGKGLDFSSYGSLAR</sequence>
<accession>W4PII8</accession>
<organism evidence="1 2">
    <name type="scientific">Bacteroides pyogenes DSM 20611 = JCM 6294</name>
    <dbReference type="NCBI Taxonomy" id="1121100"/>
    <lineage>
        <taxon>Bacteria</taxon>
        <taxon>Pseudomonadati</taxon>
        <taxon>Bacteroidota</taxon>
        <taxon>Bacteroidia</taxon>
        <taxon>Bacteroidales</taxon>
        <taxon>Bacteroidaceae</taxon>
        <taxon>Bacteroides</taxon>
    </lineage>
</organism>
<dbReference type="eggNOG" id="COG2911">
    <property type="taxonomic scope" value="Bacteria"/>
</dbReference>
<protein>
    <submittedName>
        <fullName evidence="1">Uncharacterized protein</fullName>
    </submittedName>
</protein>
<gene>
    <name evidence="1" type="ORF">JCM6294_2260</name>
</gene>
<dbReference type="EMBL" id="BAIR01000019">
    <property type="protein sequence ID" value="GAE19233.1"/>
    <property type="molecule type" value="Genomic_DNA"/>
</dbReference>
<comment type="caution">
    <text evidence="1">The sequence shown here is derived from an EMBL/GenBank/DDBJ whole genome shotgun (WGS) entry which is preliminary data.</text>
</comment>
<name>W4PII8_9BACE</name>
<evidence type="ECO:0000313" key="2">
    <source>
        <dbReference type="Proteomes" id="UP000018842"/>
    </source>
</evidence>
<dbReference type="AlphaFoldDB" id="W4PII8"/>
<proteinExistence type="predicted"/>
<dbReference type="Proteomes" id="UP000018842">
    <property type="component" value="Unassembled WGS sequence"/>
</dbReference>
<reference evidence="2" key="1">
    <citation type="journal article" date="2014" name="Genome">
        <title>Draft Genome Sequences of Three Strains of Bacteroides pyogenes Isolated from a Cat and Swine.</title>
        <authorList>
            <person name="Sakamoto M."/>
            <person name="Oshima K."/>
            <person name="Suda W."/>
            <person name="Kitamura K."/>
            <person name="Iida T."/>
            <person name="Hattori M."/>
            <person name="Ohkuma M."/>
        </authorList>
    </citation>
    <scope>NUCLEOTIDE SEQUENCE [LARGE SCALE GENOMIC DNA]</scope>
    <source>
        <strain evidence="2">JCM 6294</strain>
    </source>
</reference>